<dbReference type="Pfam" id="PF13349">
    <property type="entry name" value="DUF4097"/>
    <property type="match status" value="1"/>
</dbReference>
<reference evidence="3 4" key="1">
    <citation type="journal article" date="2015" name="Genome Announc.">
        <title>Expanding the biotechnology potential of lactobacilli through comparative genomics of 213 strains and associated genera.</title>
        <authorList>
            <person name="Sun Z."/>
            <person name="Harris H.M."/>
            <person name="McCann A."/>
            <person name="Guo C."/>
            <person name="Argimon S."/>
            <person name="Zhang W."/>
            <person name="Yang X."/>
            <person name="Jeffery I.B."/>
            <person name="Cooney J.C."/>
            <person name="Kagawa T.F."/>
            <person name="Liu W."/>
            <person name="Song Y."/>
            <person name="Salvetti E."/>
            <person name="Wrobel A."/>
            <person name="Rasinkangas P."/>
            <person name="Parkhill J."/>
            <person name="Rea M.C."/>
            <person name="O'Sullivan O."/>
            <person name="Ritari J."/>
            <person name="Douillard F.P."/>
            <person name="Paul Ross R."/>
            <person name="Yang R."/>
            <person name="Briner A.E."/>
            <person name="Felis G.E."/>
            <person name="de Vos W.M."/>
            <person name="Barrangou R."/>
            <person name="Klaenhammer T.R."/>
            <person name="Caufield P.W."/>
            <person name="Cui Y."/>
            <person name="Zhang H."/>
            <person name="O'Toole P.W."/>
        </authorList>
    </citation>
    <scope>NUCLEOTIDE SEQUENCE [LARGE SCALE GENOMIC DNA]</scope>
    <source>
        <strain evidence="3 4">DSM 20183</strain>
    </source>
</reference>
<feature type="transmembrane region" description="Helical" evidence="1">
    <location>
        <begin position="9"/>
        <end position="33"/>
    </location>
</feature>
<gene>
    <name evidence="3" type="ORF">FC72_GL001701</name>
</gene>
<keyword evidence="1" id="KW-1133">Transmembrane helix</keyword>
<evidence type="ECO:0000313" key="3">
    <source>
        <dbReference type="EMBL" id="KRK65074.1"/>
    </source>
</evidence>
<dbReference type="InterPro" id="IPR012332">
    <property type="entry name" value="Autotransporter_pectin_lyase_C"/>
</dbReference>
<dbReference type="OrthoDB" id="2318810at2"/>
<dbReference type="Gene3D" id="2.160.20.20">
    <property type="match status" value="1"/>
</dbReference>
<organism evidence="3 4">
    <name type="scientific">Companilactobacillus tucceti DSM 20183</name>
    <dbReference type="NCBI Taxonomy" id="1423811"/>
    <lineage>
        <taxon>Bacteria</taxon>
        <taxon>Bacillati</taxon>
        <taxon>Bacillota</taxon>
        <taxon>Bacilli</taxon>
        <taxon>Lactobacillales</taxon>
        <taxon>Lactobacillaceae</taxon>
        <taxon>Companilactobacillus</taxon>
    </lineage>
</organism>
<name>A0A0R1JBJ9_9LACO</name>
<evidence type="ECO:0000256" key="1">
    <source>
        <dbReference type="SAM" id="Phobius"/>
    </source>
</evidence>
<evidence type="ECO:0000313" key="4">
    <source>
        <dbReference type="Proteomes" id="UP000050929"/>
    </source>
</evidence>
<sequence length="309" mass="34645">MRKYFVTGFYLLVLGAILFVGGYLTGGLQMIVWDHGFKISQKVDETNNLKSFSKVKVNGKNVSVRIEKGDKYSIHISGDKLQEPTYSVEKDTLTVTGHKRKAAVDWAGRGERVIITVPKKESLQRMHVNLSEGNVRLRNLTIKKFTKSNKYWGNDAAIYLDNVTVTEQKGSKFFFDDGYVKIKNSTINNLNFEADDDSIVDIENSTLNNYKFKMSDSNLKVANSKLNGGTINMDDGHVRLQVVTIKGTNDYILTDESTFRSESGKMDGVDFNANSVHYFGENKGNSYQSSPDSENLLKVNATDGSIRVQ</sequence>
<comment type="caution">
    <text evidence="3">The sequence shown here is derived from an EMBL/GenBank/DDBJ whole genome shotgun (WGS) entry which is preliminary data.</text>
</comment>
<dbReference type="EMBL" id="AZDG01000005">
    <property type="protein sequence ID" value="KRK65074.1"/>
    <property type="molecule type" value="Genomic_DNA"/>
</dbReference>
<dbReference type="InterPro" id="IPR025164">
    <property type="entry name" value="Toastrack_DUF4097"/>
</dbReference>
<keyword evidence="1" id="KW-0812">Transmembrane</keyword>
<dbReference type="Proteomes" id="UP000050929">
    <property type="component" value="Unassembled WGS sequence"/>
</dbReference>
<keyword evidence="4" id="KW-1185">Reference proteome</keyword>
<feature type="domain" description="DUF4097" evidence="2">
    <location>
        <begin position="54"/>
        <end position="308"/>
    </location>
</feature>
<evidence type="ECO:0000259" key="2">
    <source>
        <dbReference type="Pfam" id="PF13349"/>
    </source>
</evidence>
<dbReference type="SUPFAM" id="SSF51126">
    <property type="entry name" value="Pectin lyase-like"/>
    <property type="match status" value="1"/>
</dbReference>
<dbReference type="InterPro" id="IPR011050">
    <property type="entry name" value="Pectin_lyase_fold/virulence"/>
</dbReference>
<protein>
    <recommendedName>
        <fullName evidence="2">DUF4097 domain-containing protein</fullName>
    </recommendedName>
</protein>
<accession>A0A0R1JBJ9</accession>
<dbReference type="PATRIC" id="fig|1423811.3.peg.1736"/>
<dbReference type="RefSeq" id="WP_057764851.1">
    <property type="nucleotide sequence ID" value="NZ_AZDG01000005.1"/>
</dbReference>
<keyword evidence="1" id="KW-0472">Membrane</keyword>
<dbReference type="STRING" id="1423811.FC72_GL001701"/>
<proteinExistence type="predicted"/>
<dbReference type="AlphaFoldDB" id="A0A0R1JBJ9"/>